<gene>
    <name evidence="2" type="ORF">ACFP2T_39255</name>
</gene>
<dbReference type="InterPro" id="IPR036689">
    <property type="entry name" value="ESAT-6-like_sf"/>
</dbReference>
<keyword evidence="3" id="KW-1185">Reference proteome</keyword>
<protein>
    <submittedName>
        <fullName evidence="2">WXG100 family type VII secretion target</fullName>
    </submittedName>
</protein>
<accession>A0ABW1KMP7</accession>
<dbReference type="InterPro" id="IPR010310">
    <property type="entry name" value="T7SS_ESAT-6-like"/>
</dbReference>
<dbReference type="EMBL" id="JBHSPR010000056">
    <property type="protein sequence ID" value="MFC6022183.1"/>
    <property type="molecule type" value="Genomic_DNA"/>
</dbReference>
<dbReference type="SUPFAM" id="SSF140453">
    <property type="entry name" value="EsxAB dimer-like"/>
    <property type="match status" value="1"/>
</dbReference>
<organism evidence="2 3">
    <name type="scientific">Plantactinospora solaniradicis</name>
    <dbReference type="NCBI Taxonomy" id="1723736"/>
    <lineage>
        <taxon>Bacteria</taxon>
        <taxon>Bacillati</taxon>
        <taxon>Actinomycetota</taxon>
        <taxon>Actinomycetes</taxon>
        <taxon>Micromonosporales</taxon>
        <taxon>Micromonosporaceae</taxon>
        <taxon>Plantactinospora</taxon>
    </lineage>
</organism>
<reference evidence="3" key="1">
    <citation type="journal article" date="2019" name="Int. J. Syst. Evol. Microbiol.">
        <title>The Global Catalogue of Microorganisms (GCM) 10K type strain sequencing project: providing services to taxonomists for standard genome sequencing and annotation.</title>
        <authorList>
            <consortium name="The Broad Institute Genomics Platform"/>
            <consortium name="The Broad Institute Genome Sequencing Center for Infectious Disease"/>
            <person name="Wu L."/>
            <person name="Ma J."/>
        </authorList>
    </citation>
    <scope>NUCLEOTIDE SEQUENCE [LARGE SCALE GENOMIC DNA]</scope>
    <source>
        <strain evidence="3">ZS-35-S2</strain>
    </source>
</reference>
<sequence length="117" mass="12194">MSMLAGRTPGIDSAAKAADFTANSLDTYIARLEQIVAEVMESWRGGADAAFKTKHEEWRAAGADFVRKLREQAVALQKSSGEYQNTNADATALMNSTQSGGGAAPFAGALGGSAVPR</sequence>
<comment type="caution">
    <text evidence="2">The sequence shown here is derived from an EMBL/GenBank/DDBJ whole genome shotgun (WGS) entry which is preliminary data.</text>
</comment>
<evidence type="ECO:0000256" key="1">
    <source>
        <dbReference type="SAM" id="MobiDB-lite"/>
    </source>
</evidence>
<dbReference type="Pfam" id="PF06013">
    <property type="entry name" value="WXG100"/>
    <property type="match status" value="1"/>
</dbReference>
<dbReference type="RefSeq" id="WP_377431457.1">
    <property type="nucleotide sequence ID" value="NZ_JBHSPR010000056.1"/>
</dbReference>
<evidence type="ECO:0000313" key="3">
    <source>
        <dbReference type="Proteomes" id="UP001596203"/>
    </source>
</evidence>
<name>A0ABW1KMP7_9ACTN</name>
<feature type="compositionally biased region" description="Low complexity" evidence="1">
    <location>
        <begin position="104"/>
        <end position="117"/>
    </location>
</feature>
<proteinExistence type="predicted"/>
<feature type="region of interest" description="Disordered" evidence="1">
    <location>
        <begin position="94"/>
        <end position="117"/>
    </location>
</feature>
<evidence type="ECO:0000313" key="2">
    <source>
        <dbReference type="EMBL" id="MFC6022183.1"/>
    </source>
</evidence>
<dbReference type="Proteomes" id="UP001596203">
    <property type="component" value="Unassembled WGS sequence"/>
</dbReference>
<dbReference type="Gene3D" id="1.10.287.1060">
    <property type="entry name" value="ESAT-6-like"/>
    <property type="match status" value="1"/>
</dbReference>